<accession>A0A8S3ZM04</accession>
<organism evidence="1 2">
    <name type="scientific">Candidula unifasciata</name>
    <dbReference type="NCBI Taxonomy" id="100452"/>
    <lineage>
        <taxon>Eukaryota</taxon>
        <taxon>Metazoa</taxon>
        <taxon>Spiralia</taxon>
        <taxon>Lophotrochozoa</taxon>
        <taxon>Mollusca</taxon>
        <taxon>Gastropoda</taxon>
        <taxon>Heterobranchia</taxon>
        <taxon>Euthyneura</taxon>
        <taxon>Panpulmonata</taxon>
        <taxon>Eupulmonata</taxon>
        <taxon>Stylommatophora</taxon>
        <taxon>Helicina</taxon>
        <taxon>Helicoidea</taxon>
        <taxon>Geomitridae</taxon>
        <taxon>Candidula</taxon>
    </lineage>
</organism>
<protein>
    <submittedName>
        <fullName evidence="1">Uncharacterized protein</fullName>
    </submittedName>
</protein>
<reference evidence="1" key="1">
    <citation type="submission" date="2021-04" db="EMBL/GenBank/DDBJ databases">
        <authorList>
            <consortium name="Molecular Ecology Group"/>
        </authorList>
    </citation>
    <scope>NUCLEOTIDE SEQUENCE</scope>
</reference>
<comment type="caution">
    <text evidence="1">The sequence shown here is derived from an EMBL/GenBank/DDBJ whole genome shotgun (WGS) entry which is preliminary data.</text>
</comment>
<proteinExistence type="predicted"/>
<evidence type="ECO:0000313" key="1">
    <source>
        <dbReference type="EMBL" id="CAG5130553.1"/>
    </source>
</evidence>
<name>A0A8S3ZM04_9EUPU</name>
<dbReference type="EMBL" id="CAJHNH020004109">
    <property type="protein sequence ID" value="CAG5130553.1"/>
    <property type="molecule type" value="Genomic_DNA"/>
</dbReference>
<sequence>HEGHETNSFLRHFQDGIIVMAGKSKQDSRMATKDGKRLYKAVGRLYLSATC</sequence>
<feature type="non-terminal residue" evidence="1">
    <location>
        <position position="1"/>
    </location>
</feature>
<evidence type="ECO:0000313" key="2">
    <source>
        <dbReference type="Proteomes" id="UP000678393"/>
    </source>
</evidence>
<feature type="non-terminal residue" evidence="1">
    <location>
        <position position="51"/>
    </location>
</feature>
<dbReference type="AlphaFoldDB" id="A0A8S3ZM04"/>
<gene>
    <name evidence="1" type="ORF">CUNI_LOCUS16111</name>
</gene>
<keyword evidence="2" id="KW-1185">Reference proteome</keyword>
<dbReference type="Proteomes" id="UP000678393">
    <property type="component" value="Unassembled WGS sequence"/>
</dbReference>
<dbReference type="OrthoDB" id="6375767at2759"/>